<gene>
    <name evidence="3" type="ORF">OHC33_003117</name>
</gene>
<evidence type="ECO:0000256" key="1">
    <source>
        <dbReference type="SAM" id="MobiDB-lite"/>
    </source>
</evidence>
<accession>A0AAN8EH19</accession>
<organism evidence="3 4">
    <name type="scientific">Knufia fluminis</name>
    <dbReference type="NCBI Taxonomy" id="191047"/>
    <lineage>
        <taxon>Eukaryota</taxon>
        <taxon>Fungi</taxon>
        <taxon>Dikarya</taxon>
        <taxon>Ascomycota</taxon>
        <taxon>Pezizomycotina</taxon>
        <taxon>Eurotiomycetes</taxon>
        <taxon>Chaetothyriomycetidae</taxon>
        <taxon>Chaetothyriales</taxon>
        <taxon>Trichomeriaceae</taxon>
        <taxon>Knufia</taxon>
    </lineage>
</organism>
<dbReference type="AlphaFoldDB" id="A0AAN8EH19"/>
<evidence type="ECO:0000313" key="4">
    <source>
        <dbReference type="Proteomes" id="UP001316803"/>
    </source>
</evidence>
<evidence type="ECO:0000256" key="2">
    <source>
        <dbReference type="SAM" id="Phobius"/>
    </source>
</evidence>
<keyword evidence="2" id="KW-1133">Transmembrane helix</keyword>
<feature type="region of interest" description="Disordered" evidence="1">
    <location>
        <begin position="42"/>
        <end position="75"/>
    </location>
</feature>
<dbReference type="EMBL" id="JAKLMC020000006">
    <property type="protein sequence ID" value="KAK5955479.1"/>
    <property type="molecule type" value="Genomic_DNA"/>
</dbReference>
<keyword evidence="2" id="KW-0812">Transmembrane</keyword>
<dbReference type="Proteomes" id="UP001316803">
    <property type="component" value="Unassembled WGS sequence"/>
</dbReference>
<evidence type="ECO:0000313" key="3">
    <source>
        <dbReference type="EMBL" id="KAK5955479.1"/>
    </source>
</evidence>
<reference evidence="3 4" key="1">
    <citation type="submission" date="2022-12" db="EMBL/GenBank/DDBJ databases">
        <title>Genomic features and morphological characterization of a novel Knufia sp. strain isolated from spacecraft assembly facility.</title>
        <authorList>
            <person name="Teixeira M."/>
            <person name="Chander A.M."/>
            <person name="Stajich J.E."/>
            <person name="Venkateswaran K."/>
        </authorList>
    </citation>
    <scope>NUCLEOTIDE SEQUENCE [LARGE SCALE GENOMIC DNA]</scope>
    <source>
        <strain evidence="3 4">FJI-L2-BK-P2</strain>
    </source>
</reference>
<dbReference type="PROSITE" id="PS51257">
    <property type="entry name" value="PROKAR_LIPOPROTEIN"/>
    <property type="match status" value="1"/>
</dbReference>
<name>A0AAN8EH19_9EURO</name>
<feature type="compositionally biased region" description="Polar residues" evidence="1">
    <location>
        <begin position="42"/>
        <end position="55"/>
    </location>
</feature>
<keyword evidence="4" id="KW-1185">Reference proteome</keyword>
<proteinExistence type="predicted"/>
<sequence length="133" mass="14962">MFRTILHVQPRQSSYRLQHNIPSSSTSSCLLLPARHFSHQSTLRTVQNEKATQQTSSHPSQPKQNPSNPSSDTKATLVNFKDLGATRTVKIVVIIALCIMGTAETIFWAQVLWRKFFGGGEQKEEIERAVEVK</sequence>
<feature type="compositionally biased region" description="Low complexity" evidence="1">
    <location>
        <begin position="56"/>
        <end position="71"/>
    </location>
</feature>
<comment type="caution">
    <text evidence="3">The sequence shown here is derived from an EMBL/GenBank/DDBJ whole genome shotgun (WGS) entry which is preliminary data.</text>
</comment>
<keyword evidence="2" id="KW-0472">Membrane</keyword>
<feature type="transmembrane region" description="Helical" evidence="2">
    <location>
        <begin position="91"/>
        <end position="113"/>
    </location>
</feature>
<protein>
    <submittedName>
        <fullName evidence="3">Uncharacterized protein</fullName>
    </submittedName>
</protein>